<evidence type="ECO:0000313" key="2">
    <source>
        <dbReference type="Proteomes" id="UP000234681"/>
    </source>
</evidence>
<organism evidence="1 2">
    <name type="scientific">Rattus norvegicus</name>
    <name type="common">Rat</name>
    <dbReference type="NCBI Taxonomy" id="10116"/>
    <lineage>
        <taxon>Eukaryota</taxon>
        <taxon>Metazoa</taxon>
        <taxon>Chordata</taxon>
        <taxon>Craniata</taxon>
        <taxon>Vertebrata</taxon>
        <taxon>Euteleostomi</taxon>
        <taxon>Mammalia</taxon>
        <taxon>Eutheria</taxon>
        <taxon>Euarchontoglires</taxon>
        <taxon>Glires</taxon>
        <taxon>Rodentia</taxon>
        <taxon>Myomorpha</taxon>
        <taxon>Muroidea</taxon>
        <taxon>Muridae</taxon>
        <taxon>Murinae</taxon>
        <taxon>Rattus</taxon>
    </lineage>
</organism>
<dbReference type="Proteomes" id="UP000234681">
    <property type="component" value="Chromosome 10"/>
</dbReference>
<dbReference type="AlphaFoldDB" id="A6HDX9"/>
<proteinExistence type="predicted"/>
<dbReference type="EMBL" id="CH473948">
    <property type="protein sequence ID" value="EDM04234.1"/>
    <property type="molecule type" value="Genomic_DNA"/>
</dbReference>
<gene>
    <name evidence="1" type="ORF">rCG_34065</name>
</gene>
<reference evidence="1 2" key="1">
    <citation type="submission" date="2005-07" db="EMBL/GenBank/DDBJ databases">
        <authorList>
            <person name="Mural R.J."/>
            <person name="Li P.W."/>
            <person name="Adams M.D."/>
            <person name="Amanatides P.G."/>
            <person name="Baden-Tillson H."/>
            <person name="Barnstead M."/>
            <person name="Chin S.H."/>
            <person name="Dew I."/>
            <person name="Evans C.A."/>
            <person name="Ferriera S."/>
            <person name="Flanigan M."/>
            <person name="Fosler C."/>
            <person name="Glodek A."/>
            <person name="Gu Z."/>
            <person name="Holt R.A."/>
            <person name="Jennings D."/>
            <person name="Kraft C.L."/>
            <person name="Lu F."/>
            <person name="Nguyen T."/>
            <person name="Nusskern D.R."/>
            <person name="Pfannkoch C.M."/>
            <person name="Sitter C."/>
            <person name="Sutton G.G."/>
            <person name="Venter J.C."/>
            <person name="Wang Z."/>
            <person name="Woodage T."/>
            <person name="Zheng X.H."/>
            <person name="Zhong F."/>
        </authorList>
    </citation>
    <scope>NUCLEOTIDE SEQUENCE [LARGE SCALE GENOMIC DNA]</scope>
    <source>
        <strain>BN</strain>
        <strain evidence="2">Sprague-Dawley</strain>
    </source>
</reference>
<evidence type="ECO:0000313" key="1">
    <source>
        <dbReference type="EMBL" id="EDM04234.1"/>
    </source>
</evidence>
<protein>
    <submittedName>
        <fullName evidence="1">RCG34065</fullName>
    </submittedName>
</protein>
<name>A6HDX9_RAT</name>
<sequence>MHRDQLSQAPDAATSLQ</sequence>
<accession>A6HDX9</accession>